<organism evidence="2 3">
    <name type="scientific">Caerostris extrusa</name>
    <name type="common">Bark spider</name>
    <name type="synonym">Caerostris bankana</name>
    <dbReference type="NCBI Taxonomy" id="172846"/>
    <lineage>
        <taxon>Eukaryota</taxon>
        <taxon>Metazoa</taxon>
        <taxon>Ecdysozoa</taxon>
        <taxon>Arthropoda</taxon>
        <taxon>Chelicerata</taxon>
        <taxon>Arachnida</taxon>
        <taxon>Araneae</taxon>
        <taxon>Araneomorphae</taxon>
        <taxon>Entelegynae</taxon>
        <taxon>Araneoidea</taxon>
        <taxon>Araneidae</taxon>
        <taxon>Caerostris</taxon>
    </lineage>
</organism>
<feature type="compositionally biased region" description="Basic and acidic residues" evidence="1">
    <location>
        <begin position="31"/>
        <end position="41"/>
    </location>
</feature>
<dbReference type="Proteomes" id="UP001054945">
    <property type="component" value="Unassembled WGS sequence"/>
</dbReference>
<comment type="caution">
    <text evidence="2">The sequence shown here is derived from an EMBL/GenBank/DDBJ whole genome shotgun (WGS) entry which is preliminary data.</text>
</comment>
<reference evidence="2 3" key="1">
    <citation type="submission" date="2021-06" db="EMBL/GenBank/DDBJ databases">
        <title>Caerostris extrusa draft genome.</title>
        <authorList>
            <person name="Kono N."/>
            <person name="Arakawa K."/>
        </authorList>
    </citation>
    <scope>NUCLEOTIDE SEQUENCE [LARGE SCALE GENOMIC DNA]</scope>
</reference>
<evidence type="ECO:0000313" key="2">
    <source>
        <dbReference type="EMBL" id="GIX76065.1"/>
    </source>
</evidence>
<accession>A0AAV4MVR7</accession>
<feature type="compositionally biased region" description="Polar residues" evidence="1">
    <location>
        <begin position="10"/>
        <end position="30"/>
    </location>
</feature>
<feature type="region of interest" description="Disordered" evidence="1">
    <location>
        <begin position="1"/>
        <end position="87"/>
    </location>
</feature>
<sequence length="106" mass="11676">MVNKMKIPTANDNNSSTVITEQNIDTNSKATSKDAHPEKKTKPPPLDVSAAQEFQNQAMAGPKTPTSASPVTPGIVDHRKAKKRKIGHRRVNEEGRITYKRCDIVL</sequence>
<keyword evidence="3" id="KW-1185">Reference proteome</keyword>
<evidence type="ECO:0000313" key="3">
    <source>
        <dbReference type="Proteomes" id="UP001054945"/>
    </source>
</evidence>
<name>A0AAV4MVR7_CAEEX</name>
<feature type="compositionally biased region" description="Polar residues" evidence="1">
    <location>
        <begin position="52"/>
        <end position="70"/>
    </location>
</feature>
<evidence type="ECO:0000256" key="1">
    <source>
        <dbReference type="SAM" id="MobiDB-lite"/>
    </source>
</evidence>
<dbReference type="AlphaFoldDB" id="A0AAV4MVR7"/>
<protein>
    <submittedName>
        <fullName evidence="2">Uncharacterized protein</fullName>
    </submittedName>
</protein>
<dbReference type="EMBL" id="BPLR01020222">
    <property type="protein sequence ID" value="GIX76065.1"/>
    <property type="molecule type" value="Genomic_DNA"/>
</dbReference>
<proteinExistence type="predicted"/>
<gene>
    <name evidence="2" type="primary">AVEN_122150_1</name>
    <name evidence="2" type="ORF">CEXT_249471</name>
</gene>